<dbReference type="RefSeq" id="XP_040673699.1">
    <property type="nucleotide sequence ID" value="XM_040818544.1"/>
</dbReference>
<dbReference type="GO" id="GO:0005524">
    <property type="term" value="F:ATP binding"/>
    <property type="evidence" value="ECO:0007669"/>
    <property type="project" value="InterPro"/>
</dbReference>
<name>A0A1L9Q2C3_ASPVE</name>
<dbReference type="VEuPathDB" id="FungiDB:ASPVEDRAFT_89170"/>
<dbReference type="GeneID" id="63734055"/>
<evidence type="ECO:0000259" key="1">
    <source>
        <dbReference type="PROSITE" id="PS50011"/>
    </source>
</evidence>
<keyword evidence="3" id="KW-1185">Reference proteome</keyword>
<dbReference type="PROSITE" id="PS50011">
    <property type="entry name" value="PROTEIN_KINASE_DOM"/>
    <property type="match status" value="1"/>
</dbReference>
<dbReference type="Pfam" id="PF24476">
    <property type="entry name" value="DUF7580"/>
    <property type="match status" value="1"/>
</dbReference>
<accession>A0A1L9Q2C3</accession>
<evidence type="ECO:0000313" key="3">
    <source>
        <dbReference type="Proteomes" id="UP000184073"/>
    </source>
</evidence>
<dbReference type="InterPro" id="IPR056002">
    <property type="entry name" value="DUF7580"/>
</dbReference>
<dbReference type="InterPro" id="IPR011009">
    <property type="entry name" value="Kinase-like_dom_sf"/>
</dbReference>
<sequence length="547" mass="61993">MDPLSLAGLTIAVVDALIRYGERTAELISDARGFNGDSNELYNLVVDENTQSKLLKNLLFSQSWVYGGKTLFEQFDPDVQEQIEHLVRDIESILRQGVELLERRYCVPDGSSNAATRQPFTSLLTALPAVSSSGRASPSLPALLLWSLRDKKRVESILGSFKDRNSRLRRKVELWCFASQLGISPDHLRHLQTDESSRRLGFDKDATIRLAQQCTEGGGGEHTPLELPPSWDSYLKEIAPEENQGLFTIVTKDSRVYVQENHRVAAQVLANGSGTGVSRLDARTRGRIESLARLLHQPKEQIFRILPCVGWRELPDRNYIAFVFELSSPLGSPASLQRILFESKLVPSLGDKFQLALGLCQCIAQIHMVQWVHESFRSDNILLLPHRIKDDDSKERLDINYHEPWVLGFEFSRPEPFFSSGHSDFEPSRDIYRHPERQGQPSTPFKKIHDIYSLGVVLLEIGLWEPAIKLQRNLFAHATDSTAVRAQLVKHAQRRLESRVGKRFKEVVLKCLNGDFGVDDDTREDMKLQQAFRHQVLDVIEQAANSV</sequence>
<reference evidence="3" key="1">
    <citation type="journal article" date="2017" name="Genome Biol.">
        <title>Comparative genomics reveals high biological diversity and specific adaptations in the industrially and medically important fungal genus Aspergillus.</title>
        <authorList>
            <person name="de Vries R.P."/>
            <person name="Riley R."/>
            <person name="Wiebenga A."/>
            <person name="Aguilar-Osorio G."/>
            <person name="Amillis S."/>
            <person name="Uchima C.A."/>
            <person name="Anderluh G."/>
            <person name="Asadollahi M."/>
            <person name="Askin M."/>
            <person name="Barry K."/>
            <person name="Battaglia E."/>
            <person name="Bayram O."/>
            <person name="Benocci T."/>
            <person name="Braus-Stromeyer S.A."/>
            <person name="Caldana C."/>
            <person name="Canovas D."/>
            <person name="Cerqueira G.C."/>
            <person name="Chen F."/>
            <person name="Chen W."/>
            <person name="Choi C."/>
            <person name="Clum A."/>
            <person name="Dos Santos R.A."/>
            <person name="Damasio A.R."/>
            <person name="Diallinas G."/>
            <person name="Emri T."/>
            <person name="Fekete E."/>
            <person name="Flipphi M."/>
            <person name="Freyberg S."/>
            <person name="Gallo A."/>
            <person name="Gournas C."/>
            <person name="Habgood R."/>
            <person name="Hainaut M."/>
            <person name="Harispe M.L."/>
            <person name="Henrissat B."/>
            <person name="Hilden K.S."/>
            <person name="Hope R."/>
            <person name="Hossain A."/>
            <person name="Karabika E."/>
            <person name="Karaffa L."/>
            <person name="Karanyi Z."/>
            <person name="Krasevec N."/>
            <person name="Kuo A."/>
            <person name="Kusch H."/>
            <person name="LaButti K."/>
            <person name="Lagendijk E.L."/>
            <person name="Lapidus A."/>
            <person name="Levasseur A."/>
            <person name="Lindquist E."/>
            <person name="Lipzen A."/>
            <person name="Logrieco A.F."/>
            <person name="MacCabe A."/>
            <person name="Maekelae M.R."/>
            <person name="Malavazi I."/>
            <person name="Melin P."/>
            <person name="Meyer V."/>
            <person name="Mielnichuk N."/>
            <person name="Miskei M."/>
            <person name="Molnar A.P."/>
            <person name="Mule G."/>
            <person name="Ngan C.Y."/>
            <person name="Orejas M."/>
            <person name="Orosz E."/>
            <person name="Ouedraogo J.P."/>
            <person name="Overkamp K.M."/>
            <person name="Park H.-S."/>
            <person name="Perrone G."/>
            <person name="Piumi F."/>
            <person name="Punt P.J."/>
            <person name="Ram A.F."/>
            <person name="Ramon A."/>
            <person name="Rauscher S."/>
            <person name="Record E."/>
            <person name="Riano-Pachon D.M."/>
            <person name="Robert V."/>
            <person name="Roehrig J."/>
            <person name="Ruller R."/>
            <person name="Salamov A."/>
            <person name="Salih N.S."/>
            <person name="Samson R.A."/>
            <person name="Sandor E."/>
            <person name="Sanguinetti M."/>
            <person name="Schuetze T."/>
            <person name="Sepcic K."/>
            <person name="Shelest E."/>
            <person name="Sherlock G."/>
            <person name="Sophianopoulou V."/>
            <person name="Squina F.M."/>
            <person name="Sun H."/>
            <person name="Susca A."/>
            <person name="Todd R.B."/>
            <person name="Tsang A."/>
            <person name="Unkles S.E."/>
            <person name="van de Wiele N."/>
            <person name="van Rossen-Uffink D."/>
            <person name="Oliveira J.V."/>
            <person name="Vesth T.C."/>
            <person name="Visser J."/>
            <person name="Yu J.-H."/>
            <person name="Zhou M."/>
            <person name="Andersen M.R."/>
            <person name="Archer D.B."/>
            <person name="Baker S.E."/>
            <person name="Benoit I."/>
            <person name="Brakhage A.A."/>
            <person name="Braus G.H."/>
            <person name="Fischer R."/>
            <person name="Frisvad J.C."/>
            <person name="Goldman G.H."/>
            <person name="Houbraken J."/>
            <person name="Oakley B."/>
            <person name="Pocsi I."/>
            <person name="Scazzocchio C."/>
            <person name="Seiboth B."/>
            <person name="vanKuyk P.A."/>
            <person name="Wortman J."/>
            <person name="Dyer P.S."/>
            <person name="Grigoriev I.V."/>
        </authorList>
    </citation>
    <scope>NUCLEOTIDE SEQUENCE [LARGE SCALE GENOMIC DNA]</scope>
    <source>
        <strain evidence="3">CBS 583.65</strain>
    </source>
</reference>
<dbReference type="STRING" id="1036611.A0A1L9Q2C3"/>
<gene>
    <name evidence="2" type="ORF">ASPVEDRAFT_89170</name>
</gene>
<dbReference type="PANTHER" id="PTHR37542:SF3">
    <property type="entry name" value="PRION-INHIBITION AND PROPAGATION HELO DOMAIN-CONTAINING PROTEIN"/>
    <property type="match status" value="1"/>
</dbReference>
<proteinExistence type="predicted"/>
<dbReference type="EMBL" id="KV878138">
    <property type="protein sequence ID" value="OJJ07937.1"/>
    <property type="molecule type" value="Genomic_DNA"/>
</dbReference>
<organism evidence="2 3">
    <name type="scientific">Aspergillus versicolor CBS 583.65</name>
    <dbReference type="NCBI Taxonomy" id="1036611"/>
    <lineage>
        <taxon>Eukaryota</taxon>
        <taxon>Fungi</taxon>
        <taxon>Dikarya</taxon>
        <taxon>Ascomycota</taxon>
        <taxon>Pezizomycotina</taxon>
        <taxon>Eurotiomycetes</taxon>
        <taxon>Eurotiomycetidae</taxon>
        <taxon>Eurotiales</taxon>
        <taxon>Aspergillaceae</taxon>
        <taxon>Aspergillus</taxon>
        <taxon>Aspergillus subgen. Nidulantes</taxon>
    </lineage>
</organism>
<evidence type="ECO:0000313" key="2">
    <source>
        <dbReference type="EMBL" id="OJJ07937.1"/>
    </source>
</evidence>
<dbReference type="Gene3D" id="1.10.510.10">
    <property type="entry name" value="Transferase(Phosphotransferase) domain 1"/>
    <property type="match status" value="1"/>
</dbReference>
<dbReference type="InterPro" id="IPR000719">
    <property type="entry name" value="Prot_kinase_dom"/>
</dbReference>
<dbReference type="OrthoDB" id="1911848at2759"/>
<dbReference type="PANTHER" id="PTHR37542">
    <property type="entry name" value="HELO DOMAIN-CONTAINING PROTEIN-RELATED"/>
    <property type="match status" value="1"/>
</dbReference>
<protein>
    <recommendedName>
        <fullName evidence="1">Protein kinase domain-containing protein</fullName>
    </recommendedName>
</protein>
<dbReference type="SUPFAM" id="SSF56112">
    <property type="entry name" value="Protein kinase-like (PK-like)"/>
    <property type="match status" value="1"/>
</dbReference>
<dbReference type="GO" id="GO:0004672">
    <property type="term" value="F:protein kinase activity"/>
    <property type="evidence" value="ECO:0007669"/>
    <property type="project" value="InterPro"/>
</dbReference>
<dbReference type="AlphaFoldDB" id="A0A1L9Q2C3"/>
<feature type="domain" description="Protein kinase" evidence="1">
    <location>
        <begin position="236"/>
        <end position="537"/>
    </location>
</feature>
<dbReference type="Proteomes" id="UP000184073">
    <property type="component" value="Unassembled WGS sequence"/>
</dbReference>